<dbReference type="AlphaFoldDB" id="A0A6A6XDG9"/>
<dbReference type="Gene3D" id="3.90.25.10">
    <property type="entry name" value="UDP-galactose 4-epimerase, domain 1"/>
    <property type="match status" value="1"/>
</dbReference>
<sequence length="299" mass="32849">MTKIFTVFGATGQQGGALIQYLIYHPRFAKTYTVRGVTRNTSKPGARALTNQGVDMLEADLNDPASLKAVIEDSHAVFAVTNSDVVSDWEKASAAVEVAQGKAIADAAVEAGASLLIWSSLPRNGIAHFNSKADVEDYIRTLPIKALFYMPGWFMQNFVHIMKPKKTKDGTYTMGKPWPTATSTTPIPLVDIKDTGKYIEPFLENPDKYNHISLVASTAFYTPREICETWSAVTGSKVVFDEEHDEVSESTMLSKEQKESLTTSNVGGESTYYGPDGGASLKWTLAQMKDLPNTWENFV</sequence>
<keyword evidence="2" id="KW-0521">NADP</keyword>
<evidence type="ECO:0000313" key="5">
    <source>
        <dbReference type="EMBL" id="KAF2794073.1"/>
    </source>
</evidence>
<comment type="similarity">
    <text evidence="1">Belongs to the NmrA-type oxidoreductase family.</text>
</comment>
<dbReference type="Gene3D" id="3.40.50.720">
    <property type="entry name" value="NAD(P)-binding Rossmann-like Domain"/>
    <property type="match status" value="1"/>
</dbReference>
<accession>A0A6A6XDG9</accession>
<organism evidence="5 6">
    <name type="scientific">Melanomma pulvis-pyrius CBS 109.77</name>
    <dbReference type="NCBI Taxonomy" id="1314802"/>
    <lineage>
        <taxon>Eukaryota</taxon>
        <taxon>Fungi</taxon>
        <taxon>Dikarya</taxon>
        <taxon>Ascomycota</taxon>
        <taxon>Pezizomycotina</taxon>
        <taxon>Dothideomycetes</taxon>
        <taxon>Pleosporomycetidae</taxon>
        <taxon>Pleosporales</taxon>
        <taxon>Melanommataceae</taxon>
        <taxon>Melanomma</taxon>
    </lineage>
</organism>
<reference evidence="5" key="1">
    <citation type="journal article" date="2020" name="Stud. Mycol.">
        <title>101 Dothideomycetes genomes: a test case for predicting lifestyles and emergence of pathogens.</title>
        <authorList>
            <person name="Haridas S."/>
            <person name="Albert R."/>
            <person name="Binder M."/>
            <person name="Bloem J."/>
            <person name="Labutti K."/>
            <person name="Salamov A."/>
            <person name="Andreopoulos B."/>
            <person name="Baker S."/>
            <person name="Barry K."/>
            <person name="Bills G."/>
            <person name="Bluhm B."/>
            <person name="Cannon C."/>
            <person name="Castanera R."/>
            <person name="Culley D."/>
            <person name="Daum C."/>
            <person name="Ezra D."/>
            <person name="Gonzalez J."/>
            <person name="Henrissat B."/>
            <person name="Kuo A."/>
            <person name="Liang C."/>
            <person name="Lipzen A."/>
            <person name="Lutzoni F."/>
            <person name="Magnuson J."/>
            <person name="Mondo S."/>
            <person name="Nolan M."/>
            <person name="Ohm R."/>
            <person name="Pangilinan J."/>
            <person name="Park H.-J."/>
            <person name="Ramirez L."/>
            <person name="Alfaro M."/>
            <person name="Sun H."/>
            <person name="Tritt A."/>
            <person name="Yoshinaga Y."/>
            <person name="Zwiers L.-H."/>
            <person name="Turgeon B."/>
            <person name="Goodwin S."/>
            <person name="Spatafora J."/>
            <person name="Crous P."/>
            <person name="Grigoriev I."/>
        </authorList>
    </citation>
    <scope>NUCLEOTIDE SEQUENCE</scope>
    <source>
        <strain evidence="5">CBS 109.77</strain>
    </source>
</reference>
<dbReference type="SUPFAM" id="SSF51735">
    <property type="entry name" value="NAD(P)-binding Rossmann-fold domains"/>
    <property type="match status" value="1"/>
</dbReference>
<dbReference type="Proteomes" id="UP000799757">
    <property type="component" value="Unassembled WGS sequence"/>
</dbReference>
<protein>
    <submittedName>
        <fullName evidence="5">NAD(P)-binding protein</fullName>
    </submittedName>
</protein>
<evidence type="ECO:0000256" key="1">
    <source>
        <dbReference type="ARBA" id="ARBA00006328"/>
    </source>
</evidence>
<evidence type="ECO:0000256" key="3">
    <source>
        <dbReference type="SAM" id="MobiDB-lite"/>
    </source>
</evidence>
<evidence type="ECO:0000259" key="4">
    <source>
        <dbReference type="Pfam" id="PF05368"/>
    </source>
</evidence>
<dbReference type="Pfam" id="PF05368">
    <property type="entry name" value="NmrA"/>
    <property type="match status" value="1"/>
</dbReference>
<evidence type="ECO:0000313" key="6">
    <source>
        <dbReference type="Proteomes" id="UP000799757"/>
    </source>
</evidence>
<feature type="compositionally biased region" description="Polar residues" evidence="3">
    <location>
        <begin position="249"/>
        <end position="268"/>
    </location>
</feature>
<dbReference type="InterPro" id="IPR051164">
    <property type="entry name" value="NmrA-like_oxidored"/>
</dbReference>
<dbReference type="GO" id="GO:0005634">
    <property type="term" value="C:nucleus"/>
    <property type="evidence" value="ECO:0007669"/>
    <property type="project" value="TreeGrafter"/>
</dbReference>
<feature type="region of interest" description="Disordered" evidence="3">
    <location>
        <begin position="248"/>
        <end position="270"/>
    </location>
</feature>
<dbReference type="CDD" id="cd05251">
    <property type="entry name" value="NmrA_like_SDR_a"/>
    <property type="match status" value="1"/>
</dbReference>
<dbReference type="PANTHER" id="PTHR42748:SF11">
    <property type="entry name" value="NMRA-LIKE DOMAIN-CONTAINING PROTEIN"/>
    <property type="match status" value="1"/>
</dbReference>
<proteinExistence type="inferred from homology"/>
<dbReference type="InterPro" id="IPR008030">
    <property type="entry name" value="NmrA-like"/>
</dbReference>
<dbReference type="InterPro" id="IPR036291">
    <property type="entry name" value="NAD(P)-bd_dom_sf"/>
</dbReference>
<feature type="non-terminal residue" evidence="5">
    <location>
        <position position="299"/>
    </location>
</feature>
<dbReference type="OrthoDB" id="3358371at2759"/>
<feature type="domain" description="NmrA-like" evidence="4">
    <location>
        <begin position="2"/>
        <end position="298"/>
    </location>
</feature>
<name>A0A6A6XDG9_9PLEO</name>
<keyword evidence="6" id="KW-1185">Reference proteome</keyword>
<evidence type="ECO:0000256" key="2">
    <source>
        <dbReference type="ARBA" id="ARBA00022857"/>
    </source>
</evidence>
<dbReference type="PANTHER" id="PTHR42748">
    <property type="entry name" value="NITROGEN METABOLITE REPRESSION PROTEIN NMRA FAMILY MEMBER"/>
    <property type="match status" value="1"/>
</dbReference>
<dbReference type="EMBL" id="MU001904">
    <property type="protein sequence ID" value="KAF2794073.1"/>
    <property type="molecule type" value="Genomic_DNA"/>
</dbReference>
<gene>
    <name evidence="5" type="ORF">K505DRAFT_207024</name>
</gene>